<evidence type="ECO:0000313" key="1">
    <source>
        <dbReference type="EMBL" id="RHN45019.1"/>
    </source>
</evidence>
<accession>A0A396GV66</accession>
<reference evidence="2" key="1">
    <citation type="journal article" date="2018" name="Nat. Plants">
        <title>Whole-genome landscape of Medicago truncatula symbiotic genes.</title>
        <authorList>
            <person name="Pecrix Y."/>
            <person name="Staton S.E."/>
            <person name="Sallet E."/>
            <person name="Lelandais-Briere C."/>
            <person name="Moreau S."/>
            <person name="Carrere S."/>
            <person name="Blein T."/>
            <person name="Jardinaud M.F."/>
            <person name="Latrasse D."/>
            <person name="Zouine M."/>
            <person name="Zahm M."/>
            <person name="Kreplak J."/>
            <person name="Mayjonade B."/>
            <person name="Satge C."/>
            <person name="Perez M."/>
            <person name="Cauet S."/>
            <person name="Marande W."/>
            <person name="Chantry-Darmon C."/>
            <person name="Lopez-Roques C."/>
            <person name="Bouchez O."/>
            <person name="Berard A."/>
            <person name="Debelle F."/>
            <person name="Munos S."/>
            <person name="Bendahmane A."/>
            <person name="Berges H."/>
            <person name="Niebel A."/>
            <person name="Buitink J."/>
            <person name="Frugier F."/>
            <person name="Benhamed M."/>
            <person name="Crespi M."/>
            <person name="Gouzy J."/>
            <person name="Gamas P."/>
        </authorList>
    </citation>
    <scope>NUCLEOTIDE SEQUENCE [LARGE SCALE GENOMIC DNA]</scope>
    <source>
        <strain evidence="2">cv. Jemalong A17</strain>
    </source>
</reference>
<gene>
    <name evidence="1" type="ORF">MtrunA17_Chr7g0225711</name>
</gene>
<proteinExistence type="predicted"/>
<dbReference type="Gramene" id="rna39212">
    <property type="protein sequence ID" value="RHN45019.1"/>
    <property type="gene ID" value="gene39212"/>
</dbReference>
<organism evidence="1 2">
    <name type="scientific">Medicago truncatula</name>
    <name type="common">Barrel medic</name>
    <name type="synonym">Medicago tribuloides</name>
    <dbReference type="NCBI Taxonomy" id="3880"/>
    <lineage>
        <taxon>Eukaryota</taxon>
        <taxon>Viridiplantae</taxon>
        <taxon>Streptophyta</taxon>
        <taxon>Embryophyta</taxon>
        <taxon>Tracheophyta</taxon>
        <taxon>Spermatophyta</taxon>
        <taxon>Magnoliopsida</taxon>
        <taxon>eudicotyledons</taxon>
        <taxon>Gunneridae</taxon>
        <taxon>Pentapetalae</taxon>
        <taxon>rosids</taxon>
        <taxon>fabids</taxon>
        <taxon>Fabales</taxon>
        <taxon>Fabaceae</taxon>
        <taxon>Papilionoideae</taxon>
        <taxon>50 kb inversion clade</taxon>
        <taxon>NPAAA clade</taxon>
        <taxon>Hologalegina</taxon>
        <taxon>IRL clade</taxon>
        <taxon>Trifolieae</taxon>
        <taxon>Medicago</taxon>
    </lineage>
</organism>
<comment type="caution">
    <text evidence="1">The sequence shown here is derived from an EMBL/GenBank/DDBJ whole genome shotgun (WGS) entry which is preliminary data.</text>
</comment>
<protein>
    <submittedName>
        <fullName evidence="1">Uncharacterized protein</fullName>
    </submittedName>
</protein>
<evidence type="ECO:0000313" key="2">
    <source>
        <dbReference type="Proteomes" id="UP000265566"/>
    </source>
</evidence>
<dbReference type="Proteomes" id="UP000265566">
    <property type="component" value="Chromosome 7"/>
</dbReference>
<dbReference type="EMBL" id="PSQE01000007">
    <property type="protein sequence ID" value="RHN45019.1"/>
    <property type="molecule type" value="Genomic_DNA"/>
</dbReference>
<sequence length="50" mass="6114">MRILRQKEKRSELMVFFYVFSSTLRTIFKINHQKGIENLRNLCLIPKLFI</sequence>
<name>A0A396GV66_MEDTR</name>
<dbReference type="AlphaFoldDB" id="A0A396GV66"/>